<evidence type="ECO:0000313" key="3">
    <source>
        <dbReference type="Proteomes" id="UP001589670"/>
    </source>
</evidence>
<dbReference type="RefSeq" id="WP_377068675.1">
    <property type="nucleotide sequence ID" value="NZ_JBHMEC010000011.1"/>
</dbReference>
<protein>
    <submittedName>
        <fullName evidence="2">Type III secretion system chaperone</fullName>
    </submittedName>
</protein>
<proteinExistence type="predicted"/>
<dbReference type="Proteomes" id="UP001589670">
    <property type="component" value="Unassembled WGS sequence"/>
</dbReference>
<reference evidence="2 3" key="1">
    <citation type="submission" date="2024-09" db="EMBL/GenBank/DDBJ databases">
        <authorList>
            <person name="Sun Q."/>
            <person name="Mori K."/>
        </authorList>
    </citation>
    <scope>NUCLEOTIDE SEQUENCE [LARGE SCALE GENOMIC DNA]</scope>
    <source>
        <strain evidence="2 3">CECT 9424</strain>
    </source>
</reference>
<comment type="caution">
    <text evidence="2">The sequence shown here is derived from an EMBL/GenBank/DDBJ whole genome shotgun (WGS) entry which is preliminary data.</text>
</comment>
<evidence type="ECO:0000313" key="2">
    <source>
        <dbReference type="EMBL" id="MFB9149603.1"/>
    </source>
</evidence>
<dbReference type="Gene3D" id="3.30.1460.10">
    <property type="match status" value="1"/>
</dbReference>
<dbReference type="EMBL" id="JBHMEC010000011">
    <property type="protein sequence ID" value="MFB9149603.1"/>
    <property type="molecule type" value="Genomic_DNA"/>
</dbReference>
<name>A0ABV5HYV9_9RHOB</name>
<sequence length="195" mass="20942">MPRLTLLAALFVLPVALAAQEAPVPDTLYTLSADEIPATEAPEPEPAMTLERLDAVIRALDPEAQGNGKVWQFTIDGVQVLVVTDARADRMRAIAPVARSAEVTPEQMTRMMQANFDSALDARYAIARDVLWSAYIHPLAALQKDQLISGIGQVVNLVQSFGTLYSSGGLLFGGGDSGALQRALIDELLKKGEEI</sequence>
<evidence type="ECO:0000256" key="1">
    <source>
        <dbReference type="SAM" id="SignalP"/>
    </source>
</evidence>
<feature type="signal peptide" evidence="1">
    <location>
        <begin position="1"/>
        <end position="18"/>
    </location>
</feature>
<feature type="chain" id="PRO_5045257782" evidence="1">
    <location>
        <begin position="19"/>
        <end position="195"/>
    </location>
</feature>
<organism evidence="2 3">
    <name type="scientific">Roseovarius ramblicola</name>
    <dbReference type="NCBI Taxonomy" id="2022336"/>
    <lineage>
        <taxon>Bacteria</taxon>
        <taxon>Pseudomonadati</taxon>
        <taxon>Pseudomonadota</taxon>
        <taxon>Alphaproteobacteria</taxon>
        <taxon>Rhodobacterales</taxon>
        <taxon>Roseobacteraceae</taxon>
        <taxon>Roseovarius</taxon>
    </lineage>
</organism>
<keyword evidence="3" id="KW-1185">Reference proteome</keyword>
<dbReference type="CDD" id="cd16364">
    <property type="entry name" value="T3SC_I-like"/>
    <property type="match status" value="1"/>
</dbReference>
<keyword evidence="1" id="KW-0732">Signal</keyword>
<dbReference type="SUPFAM" id="SSF69635">
    <property type="entry name" value="Type III secretory system chaperone-like"/>
    <property type="match status" value="1"/>
</dbReference>
<accession>A0ABV5HYV9</accession>
<gene>
    <name evidence="2" type="ORF">ACFFU4_07560</name>
</gene>